<keyword evidence="5" id="KW-1185">Reference proteome</keyword>
<dbReference type="GO" id="GO:0007623">
    <property type="term" value="P:circadian rhythm"/>
    <property type="evidence" value="ECO:0007669"/>
    <property type="project" value="UniProtKB-ARBA"/>
</dbReference>
<dbReference type="InterPro" id="IPR010562">
    <property type="entry name" value="Haemolymph_juvenile_hormone-bd"/>
</dbReference>
<sequence length="246" mass="28090">MRSVIFFLLYVVFVSGKVPDYIQPLICKASDPHYEKCVYNSFQKSRPYLMKGIPELSFPPMDPFKLPLMVVNRTLNEFVSISAICRNIVVEGGRNTVIDDLKADPINHAGEIRLTLPWSYLEMEYDVSGRLLSIPLQSRGFFKGNFTNTQMYIKGSLETYEKKGEQYFKVKKVNAKVVVGDGWIKLNAKNPDLQLGADIITNFFNENPRRVMDAIHPIFIETTNELFRVVADQILANLKVSEWAPA</sequence>
<gene>
    <name evidence="6" type="primary">LOC115890577</name>
</gene>
<dbReference type="GO" id="GO:0005615">
    <property type="term" value="C:extracellular space"/>
    <property type="evidence" value="ECO:0007669"/>
    <property type="project" value="TreeGrafter"/>
</dbReference>
<proteinExistence type="inferred from homology"/>
<keyword evidence="2" id="KW-0090">Biological rhythms</keyword>
<evidence type="ECO:0000256" key="2">
    <source>
        <dbReference type="ARBA" id="ARBA00023108"/>
    </source>
</evidence>
<reference evidence="6" key="1">
    <citation type="submission" date="2025-08" db="UniProtKB">
        <authorList>
            <consortium name="RefSeq"/>
        </authorList>
    </citation>
    <scope>IDENTIFICATION</scope>
    <source>
        <tissue evidence="6">Gonads</tissue>
    </source>
</reference>
<dbReference type="AlphaFoldDB" id="A0A6J2YRK5"/>
<dbReference type="FunFam" id="3.15.10.30:FF:000001">
    <property type="entry name" value="Takeout-like protein 1"/>
    <property type="match status" value="1"/>
</dbReference>
<organism evidence="5 6">
    <name type="scientific">Sitophilus oryzae</name>
    <name type="common">Rice weevil</name>
    <name type="synonym">Curculio oryzae</name>
    <dbReference type="NCBI Taxonomy" id="7048"/>
    <lineage>
        <taxon>Eukaryota</taxon>
        <taxon>Metazoa</taxon>
        <taxon>Ecdysozoa</taxon>
        <taxon>Arthropoda</taxon>
        <taxon>Hexapoda</taxon>
        <taxon>Insecta</taxon>
        <taxon>Pterygota</taxon>
        <taxon>Neoptera</taxon>
        <taxon>Endopterygota</taxon>
        <taxon>Coleoptera</taxon>
        <taxon>Polyphaga</taxon>
        <taxon>Cucujiformia</taxon>
        <taxon>Curculionidae</taxon>
        <taxon>Dryophthorinae</taxon>
        <taxon>Sitophilus</taxon>
    </lineage>
</organism>
<evidence type="ECO:0000256" key="1">
    <source>
        <dbReference type="ARBA" id="ARBA00022729"/>
    </source>
</evidence>
<dbReference type="InParanoid" id="A0A6J2YRK5"/>
<evidence type="ECO:0000313" key="5">
    <source>
        <dbReference type="Proteomes" id="UP000504635"/>
    </source>
</evidence>
<comment type="similarity">
    <text evidence="3">Belongs to the TO family.</text>
</comment>
<dbReference type="GeneID" id="115890577"/>
<dbReference type="InterPro" id="IPR038606">
    <property type="entry name" value="To_sf"/>
</dbReference>
<dbReference type="OrthoDB" id="8196554at2759"/>
<evidence type="ECO:0000256" key="3">
    <source>
        <dbReference type="ARBA" id="ARBA00060902"/>
    </source>
</evidence>
<dbReference type="KEGG" id="soy:115890577"/>
<protein>
    <submittedName>
        <fullName evidence="6">Uncharacterized protein LOC115890577</fullName>
    </submittedName>
</protein>
<evidence type="ECO:0000313" key="6">
    <source>
        <dbReference type="RefSeq" id="XP_030766708.1"/>
    </source>
</evidence>
<feature type="signal peptide" evidence="4">
    <location>
        <begin position="1"/>
        <end position="16"/>
    </location>
</feature>
<dbReference type="RefSeq" id="XP_030766708.1">
    <property type="nucleotide sequence ID" value="XM_030910848.1"/>
</dbReference>
<feature type="chain" id="PRO_5026881503" evidence="4">
    <location>
        <begin position="17"/>
        <end position="246"/>
    </location>
</feature>
<evidence type="ECO:0000256" key="4">
    <source>
        <dbReference type="SAM" id="SignalP"/>
    </source>
</evidence>
<dbReference type="Gene3D" id="3.15.10.30">
    <property type="entry name" value="Haemolymph juvenile hormone binding protein"/>
    <property type="match status" value="1"/>
</dbReference>
<dbReference type="Proteomes" id="UP000504635">
    <property type="component" value="Unplaced"/>
</dbReference>
<dbReference type="PANTHER" id="PTHR11008">
    <property type="entry name" value="PROTEIN TAKEOUT-LIKE PROTEIN"/>
    <property type="match status" value="1"/>
</dbReference>
<dbReference type="Pfam" id="PF06585">
    <property type="entry name" value="JHBP"/>
    <property type="match status" value="1"/>
</dbReference>
<dbReference type="SMART" id="SM00700">
    <property type="entry name" value="JHBP"/>
    <property type="match status" value="1"/>
</dbReference>
<keyword evidence="1 4" id="KW-0732">Signal</keyword>
<name>A0A6J2YRK5_SITOR</name>
<accession>A0A6J2YRK5</accession>
<dbReference type="PANTHER" id="PTHR11008:SF14">
    <property type="entry name" value="CIRCADIAN CLOCK-CONTROLLED PROTEIN-LIKE PROTEIN"/>
    <property type="match status" value="1"/>
</dbReference>